<sequence>MTIYVDSQWTEHWLTVPSRKNKTTKKPDGSQSLSDRYAIFKIDEDNRWRLLKAGVTFRMKCLTKYTNQFRKRAFFCSGEKKKHIDSYYGVR</sequence>
<evidence type="ECO:0000313" key="2">
    <source>
        <dbReference type="Proteomes" id="UP000245647"/>
    </source>
</evidence>
<evidence type="ECO:0000313" key="1">
    <source>
        <dbReference type="EMBL" id="PWG79845.1"/>
    </source>
</evidence>
<dbReference type="AlphaFoldDB" id="A0A2U2PEL8"/>
<gene>
    <name evidence="1" type="ORF">DDR33_15700</name>
</gene>
<keyword evidence="2" id="KW-1185">Reference proteome</keyword>
<organism evidence="1 2">
    <name type="scientific">Pararcticibacter amylolyticus</name>
    <dbReference type="NCBI Taxonomy" id="2173175"/>
    <lineage>
        <taxon>Bacteria</taxon>
        <taxon>Pseudomonadati</taxon>
        <taxon>Bacteroidota</taxon>
        <taxon>Sphingobacteriia</taxon>
        <taxon>Sphingobacteriales</taxon>
        <taxon>Sphingobacteriaceae</taxon>
        <taxon>Pararcticibacter</taxon>
    </lineage>
</organism>
<name>A0A2U2PEL8_9SPHI</name>
<dbReference type="Proteomes" id="UP000245647">
    <property type="component" value="Unassembled WGS sequence"/>
</dbReference>
<dbReference type="EMBL" id="QEAS01000012">
    <property type="protein sequence ID" value="PWG79845.1"/>
    <property type="molecule type" value="Genomic_DNA"/>
</dbReference>
<proteinExistence type="predicted"/>
<accession>A0A2U2PEL8</accession>
<reference evidence="1 2" key="1">
    <citation type="submission" date="2018-04" db="EMBL/GenBank/DDBJ databases">
        <title>Pedobacter chongqingensis sp. nov., isolated from a rottenly hemp rope.</title>
        <authorList>
            <person name="Cai Y."/>
        </authorList>
    </citation>
    <scope>NUCLEOTIDE SEQUENCE [LARGE SCALE GENOMIC DNA]</scope>
    <source>
        <strain evidence="1 2">FJ4-8</strain>
    </source>
</reference>
<protein>
    <submittedName>
        <fullName evidence="1">Uncharacterized protein</fullName>
    </submittedName>
</protein>
<comment type="caution">
    <text evidence="1">The sequence shown here is derived from an EMBL/GenBank/DDBJ whole genome shotgun (WGS) entry which is preliminary data.</text>
</comment>